<sequence length="30" mass="3558">SYKKDPTPLKDAIKDYVQNYLQKNIYLGKL</sequence>
<accession>X1NKV8</accession>
<protein>
    <submittedName>
        <fullName evidence="1">Uncharacterized protein</fullName>
    </submittedName>
</protein>
<name>X1NKV8_9ZZZZ</name>
<reference evidence="1" key="1">
    <citation type="journal article" date="2014" name="Front. Microbiol.">
        <title>High frequency of phylogenetically diverse reductive dehalogenase-homologous genes in deep subseafloor sedimentary metagenomes.</title>
        <authorList>
            <person name="Kawai M."/>
            <person name="Futagami T."/>
            <person name="Toyoda A."/>
            <person name="Takaki Y."/>
            <person name="Nishi S."/>
            <person name="Hori S."/>
            <person name="Arai W."/>
            <person name="Tsubouchi T."/>
            <person name="Morono Y."/>
            <person name="Uchiyama I."/>
            <person name="Ito T."/>
            <person name="Fujiyama A."/>
            <person name="Inagaki F."/>
            <person name="Takami H."/>
        </authorList>
    </citation>
    <scope>NUCLEOTIDE SEQUENCE</scope>
    <source>
        <strain evidence="1">Expedition CK06-06</strain>
    </source>
</reference>
<proteinExistence type="predicted"/>
<dbReference type="AlphaFoldDB" id="X1NKV8"/>
<organism evidence="1">
    <name type="scientific">marine sediment metagenome</name>
    <dbReference type="NCBI Taxonomy" id="412755"/>
    <lineage>
        <taxon>unclassified sequences</taxon>
        <taxon>metagenomes</taxon>
        <taxon>ecological metagenomes</taxon>
    </lineage>
</organism>
<comment type="caution">
    <text evidence="1">The sequence shown here is derived from an EMBL/GenBank/DDBJ whole genome shotgun (WGS) entry which is preliminary data.</text>
</comment>
<dbReference type="EMBL" id="BARV01024143">
    <property type="protein sequence ID" value="GAI44627.1"/>
    <property type="molecule type" value="Genomic_DNA"/>
</dbReference>
<feature type="non-terminal residue" evidence="1">
    <location>
        <position position="1"/>
    </location>
</feature>
<evidence type="ECO:0000313" key="1">
    <source>
        <dbReference type="EMBL" id="GAI44627.1"/>
    </source>
</evidence>
<gene>
    <name evidence="1" type="ORF">S06H3_39463</name>
</gene>